<dbReference type="GO" id="GO:0006355">
    <property type="term" value="P:regulation of DNA-templated transcription"/>
    <property type="evidence" value="ECO:0007669"/>
    <property type="project" value="InterPro"/>
</dbReference>
<dbReference type="GO" id="GO:0003677">
    <property type="term" value="F:DNA binding"/>
    <property type="evidence" value="ECO:0007669"/>
    <property type="project" value="UniProtKB-KW"/>
</dbReference>
<dbReference type="Pfam" id="PF03693">
    <property type="entry name" value="ParD_antitoxin"/>
    <property type="match status" value="1"/>
</dbReference>
<dbReference type="Proteomes" id="UP000195913">
    <property type="component" value="Unassembled WGS sequence"/>
</dbReference>
<dbReference type="AlphaFoldDB" id="A0A1R4G883"/>
<sequence length="89" mass="9961">MLSQHQHQLVEALVESGRYQNASEVLREGLRVLERQESEDAAKLSALRDAAERGWLDVATRRYDDIADENLNDFIGQLGDRAARAHSAG</sequence>
<dbReference type="InterPro" id="IPR038296">
    <property type="entry name" value="ParD_sf"/>
</dbReference>
<keyword evidence="2" id="KW-1277">Toxin-antitoxin system</keyword>
<keyword evidence="4" id="KW-1185">Reference proteome</keyword>
<accession>A0A1R4G883</accession>
<dbReference type="EMBL" id="FUHW01000030">
    <property type="protein sequence ID" value="SJM64430.1"/>
    <property type="molecule type" value="Genomic_DNA"/>
</dbReference>
<evidence type="ECO:0000256" key="2">
    <source>
        <dbReference type="ARBA" id="ARBA00022649"/>
    </source>
</evidence>
<dbReference type="NCBIfam" id="TIGR02606">
    <property type="entry name" value="antidote_CC2985"/>
    <property type="match status" value="1"/>
</dbReference>
<dbReference type="InterPro" id="IPR010985">
    <property type="entry name" value="Ribbon_hlx_hlx"/>
</dbReference>
<comment type="similarity">
    <text evidence="1">Belongs to the ParD antitoxin family.</text>
</comment>
<dbReference type="PANTHER" id="PTHR36582:SF2">
    <property type="entry name" value="ANTITOXIN PARD"/>
    <property type="match status" value="1"/>
</dbReference>
<keyword evidence="3" id="KW-0238">DNA-binding</keyword>
<dbReference type="InterPro" id="IPR022789">
    <property type="entry name" value="ParD"/>
</dbReference>
<evidence type="ECO:0000256" key="1">
    <source>
        <dbReference type="ARBA" id="ARBA00008580"/>
    </source>
</evidence>
<organism evidence="3 4">
    <name type="scientific">Arthrobacter rhombi</name>
    <dbReference type="NCBI Taxonomy" id="71253"/>
    <lineage>
        <taxon>Bacteria</taxon>
        <taxon>Bacillati</taxon>
        <taxon>Actinomycetota</taxon>
        <taxon>Actinomycetes</taxon>
        <taxon>Micrococcales</taxon>
        <taxon>Micrococcaceae</taxon>
        <taxon>Arthrobacter</taxon>
    </lineage>
</organism>
<dbReference type="PANTHER" id="PTHR36582">
    <property type="entry name" value="ANTITOXIN PARD"/>
    <property type="match status" value="1"/>
</dbReference>
<gene>
    <name evidence="3" type="ORF">FM101_08580</name>
</gene>
<protein>
    <submittedName>
        <fullName evidence="3">Predicted transcriptional regulators containing the CopG/Arc/MetJ DNA-binding domain</fullName>
    </submittedName>
</protein>
<dbReference type="SUPFAM" id="SSF47598">
    <property type="entry name" value="Ribbon-helix-helix"/>
    <property type="match status" value="1"/>
</dbReference>
<dbReference type="Gene3D" id="6.10.10.120">
    <property type="entry name" value="Antitoxin ParD1-like"/>
    <property type="match status" value="1"/>
</dbReference>
<name>A0A1R4G883_9MICC</name>
<evidence type="ECO:0000313" key="4">
    <source>
        <dbReference type="Proteomes" id="UP000195913"/>
    </source>
</evidence>
<evidence type="ECO:0000313" key="3">
    <source>
        <dbReference type="EMBL" id="SJM64430.1"/>
    </source>
</evidence>
<proteinExistence type="inferred from homology"/>
<reference evidence="3 4" key="1">
    <citation type="submission" date="2017-02" db="EMBL/GenBank/DDBJ databases">
        <authorList>
            <person name="Peterson S.W."/>
        </authorList>
    </citation>
    <scope>NUCLEOTIDE SEQUENCE [LARGE SCALE GENOMIC DNA]</scope>
    <source>
        <strain evidence="3 4">B Ar 00.02</strain>
    </source>
</reference>